<keyword evidence="2" id="KW-0378">Hydrolase</keyword>
<reference evidence="5 6" key="1">
    <citation type="submission" date="2018-12" db="EMBL/GenBank/DDBJ databases">
        <title>Complete genome sequence of Flaviflexus sp. H23T48.</title>
        <authorList>
            <person name="Bae J.-W."/>
            <person name="Lee J.-Y."/>
        </authorList>
    </citation>
    <scope>NUCLEOTIDE SEQUENCE [LARGE SCALE GENOMIC DNA]</scope>
    <source>
        <strain evidence="5 6">H23T48</strain>
    </source>
</reference>
<dbReference type="InterPro" id="IPR050628">
    <property type="entry name" value="SNF2_RAD54_helicase_TF"/>
</dbReference>
<dbReference type="GO" id="GO:0008094">
    <property type="term" value="F:ATP-dependent activity, acting on DNA"/>
    <property type="evidence" value="ECO:0007669"/>
    <property type="project" value="TreeGrafter"/>
</dbReference>
<keyword evidence="5" id="KW-0347">Helicase</keyword>
<dbReference type="KEGG" id="flh:EJ997_09665"/>
<sequence>MSTVLSIEMDDNHRARYVKQLERERQEVLGLIQDPDGNKISILASLTRLRRLAIDPGLLDDGGPPATKTQVLLEHLDTLIPAGHQVLVFSQFTSYLARIGEQLDKAKISYAYLDGSTRNRDREIQSFKSGEKPVFLISLKAGGVGLTLIEADYVFVMDPWWNPAAEEQAIDRAHRIGQDKHVHVYRMASTGSIEEKVVALQERKRGFAELIDSGSGAPITADDIRALLE</sequence>
<evidence type="ECO:0000313" key="6">
    <source>
        <dbReference type="Proteomes" id="UP000280344"/>
    </source>
</evidence>
<dbReference type="Pfam" id="PF00271">
    <property type="entry name" value="Helicase_C"/>
    <property type="match status" value="1"/>
</dbReference>
<proteinExistence type="predicted"/>
<keyword evidence="3" id="KW-0067">ATP-binding</keyword>
<dbReference type="InterPro" id="IPR001650">
    <property type="entry name" value="Helicase_C-like"/>
</dbReference>
<accession>A0A3Q9G8K0</accession>
<dbReference type="RefSeq" id="WP_126704366.1">
    <property type="nucleotide sequence ID" value="NZ_CP034593.1"/>
</dbReference>
<dbReference type="OrthoDB" id="9760715at2"/>
<dbReference type="SUPFAM" id="SSF52540">
    <property type="entry name" value="P-loop containing nucleoside triphosphate hydrolases"/>
    <property type="match status" value="1"/>
</dbReference>
<dbReference type="InterPro" id="IPR049730">
    <property type="entry name" value="SNF2/RAD54-like_C"/>
</dbReference>
<keyword evidence="6" id="KW-1185">Reference proteome</keyword>
<evidence type="ECO:0000259" key="4">
    <source>
        <dbReference type="PROSITE" id="PS51194"/>
    </source>
</evidence>
<evidence type="ECO:0000256" key="1">
    <source>
        <dbReference type="ARBA" id="ARBA00022741"/>
    </source>
</evidence>
<gene>
    <name evidence="5" type="ORF">EJ997_09665</name>
</gene>
<evidence type="ECO:0000256" key="3">
    <source>
        <dbReference type="ARBA" id="ARBA00022840"/>
    </source>
</evidence>
<evidence type="ECO:0000313" key="5">
    <source>
        <dbReference type="EMBL" id="AZQ77563.1"/>
    </source>
</evidence>
<dbReference type="PANTHER" id="PTHR45626">
    <property type="entry name" value="TRANSCRIPTION TERMINATION FACTOR 2-RELATED"/>
    <property type="match status" value="1"/>
</dbReference>
<dbReference type="InterPro" id="IPR027417">
    <property type="entry name" value="P-loop_NTPase"/>
</dbReference>
<dbReference type="GO" id="GO:0004386">
    <property type="term" value="F:helicase activity"/>
    <property type="evidence" value="ECO:0007669"/>
    <property type="project" value="UniProtKB-KW"/>
</dbReference>
<feature type="domain" description="Helicase C-terminal" evidence="4">
    <location>
        <begin position="71"/>
        <end position="225"/>
    </location>
</feature>
<dbReference type="GO" id="GO:0016787">
    <property type="term" value="F:hydrolase activity"/>
    <property type="evidence" value="ECO:0007669"/>
    <property type="project" value="UniProtKB-KW"/>
</dbReference>
<dbReference type="Proteomes" id="UP000280344">
    <property type="component" value="Chromosome"/>
</dbReference>
<dbReference type="CDD" id="cd18793">
    <property type="entry name" value="SF2_C_SNF"/>
    <property type="match status" value="1"/>
</dbReference>
<dbReference type="SMART" id="SM00490">
    <property type="entry name" value="HELICc"/>
    <property type="match status" value="1"/>
</dbReference>
<dbReference type="GO" id="GO:0006281">
    <property type="term" value="P:DNA repair"/>
    <property type="evidence" value="ECO:0007669"/>
    <property type="project" value="TreeGrafter"/>
</dbReference>
<dbReference type="PROSITE" id="PS51194">
    <property type="entry name" value="HELICASE_CTER"/>
    <property type="match status" value="1"/>
</dbReference>
<dbReference type="GO" id="GO:0005524">
    <property type="term" value="F:ATP binding"/>
    <property type="evidence" value="ECO:0007669"/>
    <property type="project" value="UniProtKB-KW"/>
</dbReference>
<dbReference type="AlphaFoldDB" id="A0A3Q9G8K0"/>
<dbReference type="Gene3D" id="3.40.50.300">
    <property type="entry name" value="P-loop containing nucleotide triphosphate hydrolases"/>
    <property type="match status" value="1"/>
</dbReference>
<dbReference type="EMBL" id="CP034593">
    <property type="protein sequence ID" value="AZQ77563.1"/>
    <property type="molecule type" value="Genomic_DNA"/>
</dbReference>
<keyword evidence="1" id="KW-0547">Nucleotide-binding</keyword>
<name>A0A3Q9G8K0_9ACTO</name>
<evidence type="ECO:0000256" key="2">
    <source>
        <dbReference type="ARBA" id="ARBA00022801"/>
    </source>
</evidence>
<protein>
    <submittedName>
        <fullName evidence="5">DEAD/DEAH box helicase</fullName>
    </submittedName>
</protein>
<organism evidence="5 6">
    <name type="scientific">Flaviflexus ciconiae</name>
    <dbReference type="NCBI Taxonomy" id="2496867"/>
    <lineage>
        <taxon>Bacteria</taxon>
        <taxon>Bacillati</taxon>
        <taxon>Actinomycetota</taxon>
        <taxon>Actinomycetes</taxon>
        <taxon>Actinomycetales</taxon>
        <taxon>Actinomycetaceae</taxon>
        <taxon>Flaviflexus</taxon>
    </lineage>
</organism>